<dbReference type="Pfam" id="PF07155">
    <property type="entry name" value="ECF-ribofla_trS"/>
    <property type="match status" value="1"/>
</dbReference>
<sequence>MKNESISTKKIVMTAFFAAIIYLGIQSFRIPLPAAVGTPFLHFGHIFVMLAVLMLGPKLSTVAGVLGLLVFDVLNGYIQAIPNVFVSTIIKCLLVGMIFQSLKKKAQGDAKKEYGYAVLCAAIYGITNIIVDFIWSTVELVVLGSSWSAALAAEITSIPATIINAGFTVVGIAILYVPVKKAYQRILGA</sequence>
<gene>
    <name evidence="1" type="ORF">ERS852502_02651</name>
</gene>
<dbReference type="Proteomes" id="UP000078383">
    <property type="component" value="Unassembled WGS sequence"/>
</dbReference>
<reference evidence="1 2" key="1">
    <citation type="submission" date="2015-09" db="EMBL/GenBank/DDBJ databases">
        <authorList>
            <consortium name="Pathogen Informatics"/>
        </authorList>
    </citation>
    <scope>NUCLEOTIDE SEQUENCE [LARGE SCALE GENOMIC DNA]</scope>
    <source>
        <strain evidence="1 2">2789STDY5834889</strain>
    </source>
</reference>
<dbReference type="EMBL" id="CZBX01000015">
    <property type="protein sequence ID" value="CUQ92516.1"/>
    <property type="molecule type" value="Genomic_DNA"/>
</dbReference>
<dbReference type="Gene3D" id="1.10.1760.20">
    <property type="match status" value="1"/>
</dbReference>
<name>A0A174YM52_9FIRM</name>
<dbReference type="AlphaFoldDB" id="A0A174YM52"/>
<organism evidence="1 2">
    <name type="scientific">[Ruminococcus] torques</name>
    <dbReference type="NCBI Taxonomy" id="33039"/>
    <lineage>
        <taxon>Bacteria</taxon>
        <taxon>Bacillati</taxon>
        <taxon>Bacillota</taxon>
        <taxon>Clostridia</taxon>
        <taxon>Lachnospirales</taxon>
        <taxon>Lachnospiraceae</taxon>
        <taxon>Mediterraneibacter</taxon>
    </lineage>
</organism>
<evidence type="ECO:0000313" key="2">
    <source>
        <dbReference type="Proteomes" id="UP000078383"/>
    </source>
</evidence>
<dbReference type="RefSeq" id="WP_020435840.1">
    <property type="nucleotide sequence ID" value="NZ_CABJEY010000003.1"/>
</dbReference>
<dbReference type="InterPro" id="IPR009825">
    <property type="entry name" value="ECF_substrate-spec-like"/>
</dbReference>
<accession>A0A174YM52</accession>
<dbReference type="GO" id="GO:0016020">
    <property type="term" value="C:membrane"/>
    <property type="evidence" value="ECO:0007669"/>
    <property type="project" value="InterPro"/>
</dbReference>
<protein>
    <submittedName>
        <fullName evidence="1">Predicted membrane protein</fullName>
    </submittedName>
</protein>
<dbReference type="GeneID" id="303257128"/>
<proteinExistence type="predicted"/>
<dbReference type="OrthoDB" id="9785310at2"/>
<evidence type="ECO:0000313" key="1">
    <source>
        <dbReference type="EMBL" id="CUQ92516.1"/>
    </source>
</evidence>